<dbReference type="Gene3D" id="3.20.20.220">
    <property type="match status" value="1"/>
</dbReference>
<dbReference type="Pfam" id="PF02219">
    <property type="entry name" value="MTHFR"/>
    <property type="match status" value="1"/>
</dbReference>
<evidence type="ECO:0000256" key="2">
    <source>
        <dbReference type="ARBA" id="ARBA00004777"/>
    </source>
</evidence>
<comment type="pathway">
    <text evidence="10">Amino-acid biosynthesis; L-methionine biosynthesis via de novo pathway.</text>
</comment>
<dbReference type="SUPFAM" id="SSF51730">
    <property type="entry name" value="FAD-linked oxidoreductase"/>
    <property type="match status" value="1"/>
</dbReference>
<evidence type="ECO:0000256" key="5">
    <source>
        <dbReference type="ARBA" id="ARBA00022630"/>
    </source>
</evidence>
<evidence type="ECO:0000256" key="7">
    <source>
        <dbReference type="ARBA" id="ARBA00023002"/>
    </source>
</evidence>
<dbReference type="GO" id="GO:0005829">
    <property type="term" value="C:cytosol"/>
    <property type="evidence" value="ECO:0007669"/>
    <property type="project" value="InterPro"/>
</dbReference>
<dbReference type="PANTHER" id="PTHR45754">
    <property type="entry name" value="METHYLENETETRAHYDROFOLATE REDUCTASE"/>
    <property type="match status" value="1"/>
</dbReference>
<evidence type="ECO:0000256" key="4">
    <source>
        <dbReference type="ARBA" id="ARBA00022605"/>
    </source>
</evidence>
<name>A0A495VNG6_9BACT</name>
<reference evidence="13 14" key="1">
    <citation type="submission" date="2018-10" db="EMBL/GenBank/DDBJ databases">
        <title>Genomic Encyclopedia of Archaeal and Bacterial Type Strains, Phase II (KMG-II): from individual species to whole genera.</title>
        <authorList>
            <person name="Goeker M."/>
        </authorList>
    </citation>
    <scope>NUCLEOTIDE SEQUENCE [LARGE SCALE GENOMIC DNA]</scope>
    <source>
        <strain evidence="13 14">NSB1</strain>
    </source>
</reference>
<keyword evidence="9" id="KW-0486">Methionine biosynthesis</keyword>
<dbReference type="PANTHER" id="PTHR45754:SF3">
    <property type="entry name" value="METHYLENETETRAHYDROFOLATE REDUCTASE (NADPH)"/>
    <property type="match status" value="1"/>
</dbReference>
<evidence type="ECO:0000256" key="3">
    <source>
        <dbReference type="ARBA" id="ARBA00006743"/>
    </source>
</evidence>
<dbReference type="UniPathway" id="UPA00193"/>
<keyword evidence="4" id="KW-0028">Amino-acid biosynthesis</keyword>
<evidence type="ECO:0000256" key="6">
    <source>
        <dbReference type="ARBA" id="ARBA00022827"/>
    </source>
</evidence>
<dbReference type="EMBL" id="RBXN01000007">
    <property type="protein sequence ID" value="RKT50460.1"/>
    <property type="molecule type" value="Genomic_DNA"/>
</dbReference>
<keyword evidence="6 12" id="KW-0274">FAD</keyword>
<evidence type="ECO:0000313" key="14">
    <source>
        <dbReference type="Proteomes" id="UP000269493"/>
    </source>
</evidence>
<dbReference type="CDD" id="cd00537">
    <property type="entry name" value="MTHFR"/>
    <property type="match status" value="1"/>
</dbReference>
<dbReference type="EC" id="1.5.1.54" evidence="12"/>
<proteinExistence type="inferred from homology"/>
<evidence type="ECO:0000256" key="8">
    <source>
        <dbReference type="ARBA" id="ARBA00023027"/>
    </source>
</evidence>
<comment type="caution">
    <text evidence="13">The sequence shown here is derived from an EMBL/GenBank/DDBJ whole genome shotgun (WGS) entry which is preliminary data.</text>
</comment>
<evidence type="ECO:0000256" key="1">
    <source>
        <dbReference type="ARBA" id="ARBA00001974"/>
    </source>
</evidence>
<keyword evidence="8" id="KW-0520">NAD</keyword>
<dbReference type="GO" id="GO:0035999">
    <property type="term" value="P:tetrahydrofolate interconversion"/>
    <property type="evidence" value="ECO:0007669"/>
    <property type="project" value="UniProtKB-UniPathway"/>
</dbReference>
<dbReference type="GO" id="GO:0071949">
    <property type="term" value="F:FAD binding"/>
    <property type="evidence" value="ECO:0007669"/>
    <property type="project" value="TreeGrafter"/>
</dbReference>
<organism evidence="13 14">
    <name type="scientific">Coprobacter fastidiosus NSB1 = JCM 33896</name>
    <dbReference type="NCBI Taxonomy" id="1349822"/>
    <lineage>
        <taxon>Bacteria</taxon>
        <taxon>Pseudomonadati</taxon>
        <taxon>Bacteroidota</taxon>
        <taxon>Bacteroidia</taxon>
        <taxon>Bacteroidales</taxon>
        <taxon>Barnesiellaceae</taxon>
        <taxon>Coprobacter</taxon>
    </lineage>
</organism>
<evidence type="ECO:0000256" key="9">
    <source>
        <dbReference type="ARBA" id="ARBA00023167"/>
    </source>
</evidence>
<evidence type="ECO:0000313" key="13">
    <source>
        <dbReference type="EMBL" id="RKT50460.1"/>
    </source>
</evidence>
<keyword evidence="14" id="KW-1185">Reference proteome</keyword>
<comment type="pathway">
    <text evidence="2 12">One-carbon metabolism; tetrahydrofolate interconversion.</text>
</comment>
<dbReference type="InterPro" id="IPR004620">
    <property type="entry name" value="MTHF_reductase_bac"/>
</dbReference>
<protein>
    <recommendedName>
        <fullName evidence="12">Methylenetetrahydrofolate reductase</fullName>
        <ecNumber evidence="12">1.5.1.54</ecNumber>
    </recommendedName>
</protein>
<evidence type="ECO:0000256" key="11">
    <source>
        <dbReference type="ARBA" id="ARBA00048628"/>
    </source>
</evidence>
<accession>A0A495VNG6</accession>
<keyword evidence="5 12" id="KW-0285">Flavoprotein</keyword>
<dbReference type="InterPro" id="IPR003171">
    <property type="entry name" value="Mehydrof_redctse-like"/>
</dbReference>
<keyword evidence="7 12" id="KW-0560">Oxidoreductase</keyword>
<comment type="similarity">
    <text evidence="3 12">Belongs to the methylenetetrahydrofolate reductase family.</text>
</comment>
<gene>
    <name evidence="13" type="ORF">BC742_1994</name>
</gene>
<dbReference type="GO" id="GO:0106312">
    <property type="term" value="F:methylenetetrahydrofolate reductase (NADH) activity"/>
    <property type="evidence" value="ECO:0007669"/>
    <property type="project" value="UniProtKB-EC"/>
</dbReference>
<comment type="cofactor">
    <cofactor evidence="1 12">
        <name>FAD</name>
        <dbReference type="ChEBI" id="CHEBI:57692"/>
    </cofactor>
</comment>
<dbReference type="NCBIfam" id="TIGR00676">
    <property type="entry name" value="fadh2"/>
    <property type="match status" value="1"/>
</dbReference>
<dbReference type="Proteomes" id="UP000269493">
    <property type="component" value="Unassembled WGS sequence"/>
</dbReference>
<dbReference type="AlphaFoldDB" id="A0A495VNG6"/>
<evidence type="ECO:0000256" key="10">
    <source>
        <dbReference type="ARBA" id="ARBA00034478"/>
    </source>
</evidence>
<comment type="catalytic activity">
    <reaction evidence="11">
        <text>(6S)-5-methyl-5,6,7,8-tetrahydrofolate + NAD(+) = (6R)-5,10-methylene-5,6,7,8-tetrahydrofolate + NADH + H(+)</text>
        <dbReference type="Rhea" id="RHEA:19821"/>
        <dbReference type="ChEBI" id="CHEBI:15378"/>
        <dbReference type="ChEBI" id="CHEBI:15636"/>
        <dbReference type="ChEBI" id="CHEBI:18608"/>
        <dbReference type="ChEBI" id="CHEBI:57540"/>
        <dbReference type="ChEBI" id="CHEBI:57945"/>
        <dbReference type="EC" id="1.5.1.54"/>
    </reaction>
    <physiologicalReaction direction="right-to-left" evidence="11">
        <dbReference type="Rhea" id="RHEA:19823"/>
    </physiologicalReaction>
</comment>
<dbReference type="InterPro" id="IPR029041">
    <property type="entry name" value="FAD-linked_oxidoreductase-like"/>
</dbReference>
<dbReference type="FunFam" id="3.20.20.220:FF:000015">
    <property type="entry name" value="Methylenetetrahydrofolate reductase"/>
    <property type="match status" value="1"/>
</dbReference>
<sequence length="319" mass="36166">MSMKVIDLIKNSPTTAFSFEVLPPLKGNSIEKVFNTIDTLREFDPKYINITTHRSEFLYKDMEGGLYKRVTVRTRPGTVAVAAAIQNKYQIPAVPHIICSGFTQSETEYALIDLSFLGICDLLILRGDKAKHENRFIPTPEGHAHAIDLQAQVNRFNEGYFLDGSKMSLINTPFSYGVAGYPEKHDEAPNPDSDLFWLKEKVKAGAEYIVTQMFFDNEKYFSFVDRCKSEGIDVPIIPGIKPINFRNQLTVLPKVFHVDLPEALASELRKCKTDEEAKEVGVEWCILQAKELKEKGVPSIHFYSMMATESVKRVARQVY</sequence>
<dbReference type="GO" id="GO:0009086">
    <property type="term" value="P:methionine biosynthetic process"/>
    <property type="evidence" value="ECO:0007669"/>
    <property type="project" value="UniProtKB-KW"/>
</dbReference>
<evidence type="ECO:0000256" key="12">
    <source>
        <dbReference type="RuleBase" id="RU003862"/>
    </source>
</evidence>